<evidence type="ECO:0000313" key="1">
    <source>
        <dbReference type="EMBL" id="WCL55524.1"/>
    </source>
</evidence>
<protein>
    <recommendedName>
        <fullName evidence="3">Lipoprotein</fullName>
    </recommendedName>
</protein>
<sequence length="106" mass="11945">MHRHFLILPLALAAAACSVSYEARVERYNAHQLSLFDACLAAPIGHEDIARAEASIPYSSADGKCSYSYAHRRPDDGRYCEAHQFRKIPDLPIKQCEDQLDQALKR</sequence>
<keyword evidence="2" id="KW-1185">Reference proteome</keyword>
<gene>
    <name evidence="1" type="ORF">PH603_07090</name>
</gene>
<dbReference type="PROSITE" id="PS51257">
    <property type="entry name" value="PROKAR_LIPOPROTEIN"/>
    <property type="match status" value="1"/>
</dbReference>
<organism evidence="1 2">
    <name type="scientific">Gimibacter soli</name>
    <dbReference type="NCBI Taxonomy" id="3024400"/>
    <lineage>
        <taxon>Bacteria</taxon>
        <taxon>Pseudomonadati</taxon>
        <taxon>Pseudomonadota</taxon>
        <taxon>Alphaproteobacteria</taxon>
        <taxon>Kordiimonadales</taxon>
        <taxon>Temperatibacteraceae</taxon>
        <taxon>Gimibacter</taxon>
    </lineage>
</organism>
<dbReference type="AlphaFoldDB" id="A0AAE9XXK0"/>
<dbReference type="EMBL" id="CP116805">
    <property type="protein sequence ID" value="WCL55524.1"/>
    <property type="molecule type" value="Genomic_DNA"/>
</dbReference>
<reference evidence="1" key="1">
    <citation type="submission" date="2023-01" db="EMBL/GenBank/DDBJ databases">
        <title>The genome sequence of Kordiimonadaceae bacterium 6D33.</title>
        <authorList>
            <person name="Liu Y."/>
        </authorList>
    </citation>
    <scope>NUCLEOTIDE SEQUENCE</scope>
    <source>
        <strain evidence="1">6D33</strain>
    </source>
</reference>
<dbReference type="KEGG" id="gso:PH603_07090"/>
<dbReference type="RefSeq" id="WP_289505347.1">
    <property type="nucleotide sequence ID" value="NZ_CP116805.1"/>
</dbReference>
<proteinExistence type="predicted"/>
<evidence type="ECO:0008006" key="3">
    <source>
        <dbReference type="Google" id="ProtNLM"/>
    </source>
</evidence>
<evidence type="ECO:0000313" key="2">
    <source>
        <dbReference type="Proteomes" id="UP001217500"/>
    </source>
</evidence>
<dbReference type="Proteomes" id="UP001217500">
    <property type="component" value="Chromosome"/>
</dbReference>
<name>A0AAE9XXK0_9PROT</name>
<accession>A0AAE9XXK0</accession>